<accession>A0A914YUY2</accession>
<dbReference type="SUPFAM" id="SSF50729">
    <property type="entry name" value="PH domain-like"/>
    <property type="match status" value="1"/>
</dbReference>
<evidence type="ECO:0000256" key="3">
    <source>
        <dbReference type="ARBA" id="ARBA00022737"/>
    </source>
</evidence>
<evidence type="ECO:0000313" key="9">
    <source>
        <dbReference type="WBParaSite" id="PSU_v2.g3954.t1"/>
    </source>
</evidence>
<keyword evidence="6" id="KW-0539">Nucleus</keyword>
<dbReference type="AlphaFoldDB" id="A0A914YUY2"/>
<evidence type="ECO:0000256" key="4">
    <source>
        <dbReference type="ARBA" id="ARBA00023015"/>
    </source>
</evidence>
<dbReference type="GO" id="GO:0006351">
    <property type="term" value="P:DNA-templated transcription"/>
    <property type="evidence" value="ECO:0007669"/>
    <property type="project" value="InterPro"/>
</dbReference>
<reference evidence="9" key="1">
    <citation type="submission" date="2022-11" db="UniProtKB">
        <authorList>
            <consortium name="WormBaseParasite"/>
        </authorList>
    </citation>
    <scope>IDENTIFICATION</scope>
</reference>
<dbReference type="GO" id="GO:0006289">
    <property type="term" value="P:nucleotide-excision repair"/>
    <property type="evidence" value="ECO:0007669"/>
    <property type="project" value="InterPro"/>
</dbReference>
<dbReference type="PANTHER" id="PTHR12856">
    <property type="entry name" value="TRANSCRIPTION INITIATION FACTOR IIH-RELATED"/>
    <property type="match status" value="1"/>
</dbReference>
<evidence type="ECO:0000256" key="1">
    <source>
        <dbReference type="ARBA" id="ARBA00004123"/>
    </source>
</evidence>
<dbReference type="Pfam" id="PF08567">
    <property type="entry name" value="PH_TFIIH"/>
    <property type="match status" value="1"/>
</dbReference>
<dbReference type="Pfam" id="PF03909">
    <property type="entry name" value="BSD"/>
    <property type="match status" value="1"/>
</dbReference>
<dbReference type="InterPro" id="IPR035925">
    <property type="entry name" value="BSD_dom_sf"/>
</dbReference>
<dbReference type="PROSITE" id="PS50858">
    <property type="entry name" value="BSD"/>
    <property type="match status" value="2"/>
</dbReference>
<dbReference type="SUPFAM" id="SSF140383">
    <property type="entry name" value="BSD domain-like"/>
    <property type="match status" value="2"/>
</dbReference>
<evidence type="ECO:0000256" key="5">
    <source>
        <dbReference type="ARBA" id="ARBA00023163"/>
    </source>
</evidence>
<sequence length="605" mass="69513">MLLTPEEIIAITGTSFVQEITNTKCRQHGNSMGSLRIFQDRFEWVVDSEPNGVVISVPYETVDMLRVSAPDKSKIQLQACLNVGENVTFQFVDSAKNKEQLLLDQKRARDQLQELLVRHRKLVSSQEKSISKSAITENESKKQMLKKSWVMKILYQNLVVNNLMPPDEFWRLYYKPHESFFEQPGVSNGFMFEVAGDMCPTGIKMNLTPEIIRQIYKTYPAIEKKFMEYVPHQMPEEQFWSKFFESHYFNRDRVPEFKRNDPFTETLEEDEAHIEAAARKKVGAVRKDKDLLSINDDDGLYSDRPELFNPVLSDKKRLIRRLNDFSDRILEAALDPSKNDLVPEAASTSAAPEHAPKNEVDAHVHAFTELEGEHDEIVLEDDPVRAYEFYVKKPGIAEAEALNEKVRETILPDDLEYPDQELMLVDQEGVESDSEMGYEPPRIGRDVPTRFKQLGLPLDLFDEICDEIIHRIDDNEDGEDDEEICQDDMKIAQKIQHEYIPPQDERTFPPLSGYLIQKLFTAHTVVFELSQQLRKLVALKTPSSAKQALCVATALTSFQKNAINDLKNDCNQELGRNGEKIVDYLVEAAKDVLHKCVELKDKIPV</sequence>
<dbReference type="CDD" id="cd13229">
    <property type="entry name" value="PH_TFIIH"/>
    <property type="match status" value="1"/>
</dbReference>
<protein>
    <submittedName>
        <fullName evidence="9">BSD domain-containing protein</fullName>
    </submittedName>
</protein>
<dbReference type="Proteomes" id="UP000887577">
    <property type="component" value="Unplaced"/>
</dbReference>
<keyword evidence="4" id="KW-0805">Transcription regulation</keyword>
<feature type="domain" description="BSD" evidence="7">
    <location>
        <begin position="126"/>
        <end position="174"/>
    </location>
</feature>
<dbReference type="InterPro" id="IPR011993">
    <property type="entry name" value="PH-like_dom_sf"/>
</dbReference>
<dbReference type="SMART" id="SM00751">
    <property type="entry name" value="BSD"/>
    <property type="match status" value="2"/>
</dbReference>
<dbReference type="InterPro" id="IPR013876">
    <property type="entry name" value="TFIIH_BTF_p62_N"/>
</dbReference>
<dbReference type="InterPro" id="IPR027079">
    <property type="entry name" value="Tfb1/GTF2H1"/>
</dbReference>
<evidence type="ECO:0000256" key="6">
    <source>
        <dbReference type="ARBA" id="ARBA00023242"/>
    </source>
</evidence>
<dbReference type="Gene3D" id="2.30.29.30">
    <property type="entry name" value="Pleckstrin-homology domain (PH domain)/Phosphotyrosine-binding domain (PTB)"/>
    <property type="match status" value="1"/>
</dbReference>
<comment type="similarity">
    <text evidence="2">Belongs to the TFB1 family.</text>
</comment>
<dbReference type="Gene3D" id="6.10.140.1200">
    <property type="match status" value="1"/>
</dbReference>
<dbReference type="WBParaSite" id="PSU_v2.g3954.t1">
    <property type="protein sequence ID" value="PSU_v2.g3954.t1"/>
    <property type="gene ID" value="PSU_v2.g3954"/>
</dbReference>
<feature type="domain" description="BSD" evidence="7">
    <location>
        <begin position="199"/>
        <end position="251"/>
    </location>
</feature>
<dbReference type="InterPro" id="IPR005607">
    <property type="entry name" value="BSD_dom"/>
</dbReference>
<proteinExistence type="inferred from homology"/>
<keyword evidence="3" id="KW-0677">Repeat</keyword>
<evidence type="ECO:0000313" key="8">
    <source>
        <dbReference type="Proteomes" id="UP000887577"/>
    </source>
</evidence>
<evidence type="ECO:0000259" key="7">
    <source>
        <dbReference type="PROSITE" id="PS50858"/>
    </source>
</evidence>
<keyword evidence="8" id="KW-1185">Reference proteome</keyword>
<name>A0A914YUY2_9BILA</name>
<organism evidence="8 9">
    <name type="scientific">Panagrolaimus superbus</name>
    <dbReference type="NCBI Taxonomy" id="310955"/>
    <lineage>
        <taxon>Eukaryota</taxon>
        <taxon>Metazoa</taxon>
        <taxon>Ecdysozoa</taxon>
        <taxon>Nematoda</taxon>
        <taxon>Chromadorea</taxon>
        <taxon>Rhabditida</taxon>
        <taxon>Tylenchina</taxon>
        <taxon>Panagrolaimomorpha</taxon>
        <taxon>Panagrolaimoidea</taxon>
        <taxon>Panagrolaimidae</taxon>
        <taxon>Panagrolaimus</taxon>
    </lineage>
</organism>
<keyword evidence="5" id="KW-0804">Transcription</keyword>
<dbReference type="GO" id="GO:0000439">
    <property type="term" value="C:transcription factor TFIIH core complex"/>
    <property type="evidence" value="ECO:0007669"/>
    <property type="project" value="InterPro"/>
</dbReference>
<comment type="subcellular location">
    <subcellularLocation>
        <location evidence="1">Nucleus</location>
    </subcellularLocation>
</comment>
<evidence type="ECO:0000256" key="2">
    <source>
        <dbReference type="ARBA" id="ARBA00009448"/>
    </source>
</evidence>